<dbReference type="OrthoDB" id="7130006at2759"/>
<evidence type="ECO:0000256" key="1">
    <source>
        <dbReference type="ARBA" id="ARBA00010088"/>
    </source>
</evidence>
<sequence>PSKSPCPTRPSAPQGQARGVPVHRRRRISDDWNCGAPVSDIKRLAAYWRDDFDWRAQEARLNEIPQFTTTVSVDGFGELSVHLVHQGSSRAGSIPLFFCHGCRLLGRRGQEGFSIPRYAETLHKVMLNLGYDKYGLTSVAVTQGGDKGFIITRLVGMQYPDHCLASHINVVRVTSSPKLTKTPLFYLRHALQPYSELQKQARERTAWFAGEGFGYNLLQSTKPSMLGFALADSPFALLAWVYEKPHDWTNGYPWTGLDLRLPGSVASARMYYEAKHAATAQVARGLEYVPRVRLGFSILPRDLIVPPRTWARTLGPVVFEKMHDSGGHVAAHERPEELAGDLRNMYRRDGGVYDVAARRARESRL</sequence>
<dbReference type="Proteomes" id="UP000237481">
    <property type="component" value="Unassembled WGS sequence"/>
</dbReference>
<keyword evidence="2" id="KW-0058">Aromatic hydrocarbons catabolism</keyword>
<dbReference type="InterPro" id="IPR010497">
    <property type="entry name" value="Epoxide_hydro_N"/>
</dbReference>
<keyword evidence="3" id="KW-0378">Hydrolase</keyword>
<protein>
    <recommendedName>
        <fullName evidence="6">Epoxide hydrolase N-terminal domain-containing protein</fullName>
    </recommendedName>
</protein>
<evidence type="ECO:0000259" key="6">
    <source>
        <dbReference type="Pfam" id="PF06441"/>
    </source>
</evidence>
<organism evidence="7 8">
    <name type="scientific">Tolypocladium paradoxum</name>
    <dbReference type="NCBI Taxonomy" id="94208"/>
    <lineage>
        <taxon>Eukaryota</taxon>
        <taxon>Fungi</taxon>
        <taxon>Dikarya</taxon>
        <taxon>Ascomycota</taxon>
        <taxon>Pezizomycotina</taxon>
        <taxon>Sordariomycetes</taxon>
        <taxon>Hypocreomycetidae</taxon>
        <taxon>Hypocreales</taxon>
        <taxon>Ophiocordycipitaceae</taxon>
        <taxon>Tolypocladium</taxon>
    </lineage>
</organism>
<gene>
    <name evidence="7" type="ORF">TPAR_03081</name>
</gene>
<dbReference type="STRING" id="94208.A0A2S4L2Q0"/>
<dbReference type="PANTHER" id="PTHR21661">
    <property type="entry name" value="EPOXIDE HYDROLASE 1-RELATED"/>
    <property type="match status" value="1"/>
</dbReference>
<feature type="non-terminal residue" evidence="7">
    <location>
        <position position="1"/>
    </location>
</feature>
<feature type="domain" description="Epoxide hydrolase N-terminal" evidence="6">
    <location>
        <begin position="28"/>
        <end position="101"/>
    </location>
</feature>
<evidence type="ECO:0000313" key="8">
    <source>
        <dbReference type="Proteomes" id="UP000237481"/>
    </source>
</evidence>
<dbReference type="GO" id="GO:0097176">
    <property type="term" value="P:epoxide metabolic process"/>
    <property type="evidence" value="ECO:0007669"/>
    <property type="project" value="TreeGrafter"/>
</dbReference>
<dbReference type="PANTHER" id="PTHR21661:SF35">
    <property type="entry name" value="EPOXIDE HYDROLASE"/>
    <property type="match status" value="1"/>
</dbReference>
<dbReference type="InterPro" id="IPR029058">
    <property type="entry name" value="AB_hydrolase_fold"/>
</dbReference>
<dbReference type="Pfam" id="PF06441">
    <property type="entry name" value="EHN"/>
    <property type="match status" value="1"/>
</dbReference>
<dbReference type="EMBL" id="PKSG01000304">
    <property type="protein sequence ID" value="POR36728.1"/>
    <property type="molecule type" value="Genomic_DNA"/>
</dbReference>
<evidence type="ECO:0000256" key="2">
    <source>
        <dbReference type="ARBA" id="ARBA00022797"/>
    </source>
</evidence>
<dbReference type="Gene3D" id="3.40.50.1820">
    <property type="entry name" value="alpha/beta hydrolase"/>
    <property type="match status" value="2"/>
</dbReference>
<dbReference type="AlphaFoldDB" id="A0A2S4L2Q0"/>
<evidence type="ECO:0000313" key="7">
    <source>
        <dbReference type="EMBL" id="POR36728.1"/>
    </source>
</evidence>
<dbReference type="GO" id="GO:0004301">
    <property type="term" value="F:epoxide hydrolase activity"/>
    <property type="evidence" value="ECO:0007669"/>
    <property type="project" value="TreeGrafter"/>
</dbReference>
<accession>A0A2S4L2Q0</accession>
<evidence type="ECO:0000256" key="5">
    <source>
        <dbReference type="SAM" id="MobiDB-lite"/>
    </source>
</evidence>
<feature type="active site" description="Proton donor" evidence="4">
    <location>
        <position position="271"/>
    </location>
</feature>
<reference evidence="7 8" key="1">
    <citation type="submission" date="2018-01" db="EMBL/GenBank/DDBJ databases">
        <title>Harnessing the power of phylogenomics to disentangle the directionality and signatures of interkingdom host jumping in the parasitic fungal genus Tolypocladium.</title>
        <authorList>
            <person name="Quandt C.A."/>
            <person name="Patterson W."/>
            <person name="Spatafora J.W."/>
        </authorList>
    </citation>
    <scope>NUCLEOTIDE SEQUENCE [LARGE SCALE GENOMIC DNA]</scope>
    <source>
        <strain evidence="7 8">NRBC 100945</strain>
    </source>
</reference>
<evidence type="ECO:0000256" key="3">
    <source>
        <dbReference type="ARBA" id="ARBA00022801"/>
    </source>
</evidence>
<comment type="similarity">
    <text evidence="1">Belongs to the peptidase S33 family.</text>
</comment>
<dbReference type="InterPro" id="IPR016292">
    <property type="entry name" value="Epoxide_hydrolase"/>
</dbReference>
<feature type="active site" description="Proton acceptor" evidence="4">
    <location>
        <position position="328"/>
    </location>
</feature>
<feature type="active site" description="Nucleophile" evidence="4">
    <location>
        <position position="146"/>
    </location>
</feature>
<proteinExistence type="inferred from homology"/>
<comment type="caution">
    <text evidence="7">The sequence shown here is derived from an EMBL/GenBank/DDBJ whole genome shotgun (WGS) entry which is preliminary data.</text>
</comment>
<evidence type="ECO:0000256" key="4">
    <source>
        <dbReference type="PIRSR" id="PIRSR001112-1"/>
    </source>
</evidence>
<keyword evidence="8" id="KW-1185">Reference proteome</keyword>
<name>A0A2S4L2Q0_9HYPO</name>
<dbReference type="PIRSF" id="PIRSF001112">
    <property type="entry name" value="Epoxide_hydrolase"/>
    <property type="match status" value="1"/>
</dbReference>
<dbReference type="SUPFAM" id="SSF53474">
    <property type="entry name" value="alpha/beta-Hydrolases"/>
    <property type="match status" value="1"/>
</dbReference>
<feature type="non-terminal residue" evidence="7">
    <location>
        <position position="365"/>
    </location>
</feature>
<feature type="region of interest" description="Disordered" evidence="5">
    <location>
        <begin position="1"/>
        <end position="22"/>
    </location>
</feature>